<dbReference type="Gene3D" id="1.10.260.100">
    <property type="match status" value="2"/>
</dbReference>
<dbReference type="InterPro" id="IPR041243">
    <property type="entry name" value="STI1/HOP_DP"/>
</dbReference>
<evidence type="ECO:0000256" key="2">
    <source>
        <dbReference type="SAM" id="MobiDB-lite"/>
    </source>
</evidence>
<dbReference type="Pfam" id="PF17830">
    <property type="entry name" value="STI1-HOP_DP"/>
    <property type="match status" value="1"/>
</dbReference>
<evidence type="ECO:0000313" key="5">
    <source>
        <dbReference type="EMBL" id="KAF4719689.1"/>
    </source>
</evidence>
<dbReference type="Proteomes" id="UP000574390">
    <property type="component" value="Unassembled WGS sequence"/>
</dbReference>
<evidence type="ECO:0000313" key="7">
    <source>
        <dbReference type="Proteomes" id="UP000574390"/>
    </source>
</evidence>
<evidence type="ECO:0000313" key="4">
    <source>
        <dbReference type="EMBL" id="KAF4683651.1"/>
    </source>
</evidence>
<comment type="caution">
    <text evidence="4">The sequence shown here is derived from an EMBL/GenBank/DDBJ whole genome shotgun (WGS) entry which is preliminary data.</text>
</comment>
<feature type="compositionally biased region" description="Basic and acidic residues" evidence="2">
    <location>
        <begin position="50"/>
        <end position="59"/>
    </location>
</feature>
<protein>
    <recommendedName>
        <fullName evidence="3">STI1/HOP DP domain-containing protein</fullName>
    </recommendedName>
</protein>
<proteinExistence type="predicted"/>
<feature type="compositionally biased region" description="Polar residues" evidence="2">
    <location>
        <begin position="150"/>
        <end position="167"/>
    </location>
</feature>
<dbReference type="OrthoDB" id="71407at2759"/>
<evidence type="ECO:0000256" key="1">
    <source>
        <dbReference type="ARBA" id="ARBA00022737"/>
    </source>
</evidence>
<sequence>MDDLPPPLEDCSEQITSLKRRIEAFQPRDPPANENPVEEEKMPRPAMATRRSDKTEPQHGLKKVQASIADAAKRLTTDSDAWLSPELLKAVMANPSLAKGFADPRYQRVLRTMQENPEKAKREIAGDTDLAEWLRAFSALMSRHFEKLASESSPVPSLSPAGNTPSGDKNEISVDSENLLGDPQMKSLLQYLQSNPQAQLDPRQLPPQLAQKVMHLVEKGIVKLHA</sequence>
<gene>
    <name evidence="4" type="ORF">FOZ60_008815</name>
    <name evidence="5" type="ORF">FOZ62_000086</name>
</gene>
<dbReference type="EMBL" id="JABANM010022385">
    <property type="protein sequence ID" value="KAF4719689.1"/>
    <property type="molecule type" value="Genomic_DNA"/>
</dbReference>
<evidence type="ECO:0000313" key="6">
    <source>
        <dbReference type="Proteomes" id="UP000541610"/>
    </source>
</evidence>
<dbReference type="EMBL" id="JABANP010000353">
    <property type="protein sequence ID" value="KAF4683651.1"/>
    <property type="molecule type" value="Genomic_DNA"/>
</dbReference>
<feature type="region of interest" description="Disordered" evidence="2">
    <location>
        <begin position="19"/>
        <end position="65"/>
    </location>
</feature>
<evidence type="ECO:0000259" key="3">
    <source>
        <dbReference type="Pfam" id="PF17830"/>
    </source>
</evidence>
<feature type="domain" description="STI1/HOP DP" evidence="3">
    <location>
        <begin position="85"/>
        <end position="132"/>
    </location>
</feature>
<organism evidence="4 6">
    <name type="scientific">Perkinsus olseni</name>
    <name type="common">Perkinsus atlanticus</name>
    <dbReference type="NCBI Taxonomy" id="32597"/>
    <lineage>
        <taxon>Eukaryota</taxon>
        <taxon>Sar</taxon>
        <taxon>Alveolata</taxon>
        <taxon>Perkinsozoa</taxon>
        <taxon>Perkinsea</taxon>
        <taxon>Perkinsida</taxon>
        <taxon>Perkinsidae</taxon>
        <taxon>Perkinsus</taxon>
    </lineage>
</organism>
<keyword evidence="1" id="KW-0677">Repeat</keyword>
<name>A0A7J6NKL9_PEROL</name>
<dbReference type="AlphaFoldDB" id="A0A7J6NKL9"/>
<feature type="region of interest" description="Disordered" evidence="2">
    <location>
        <begin position="150"/>
        <end position="175"/>
    </location>
</feature>
<dbReference type="Proteomes" id="UP000541610">
    <property type="component" value="Unassembled WGS sequence"/>
</dbReference>
<accession>A0A7J6NKL9</accession>
<reference evidence="6 7" key="1">
    <citation type="submission" date="2020-04" db="EMBL/GenBank/DDBJ databases">
        <title>Perkinsus olseni comparative genomics.</title>
        <authorList>
            <person name="Bogema D.R."/>
        </authorList>
    </citation>
    <scope>NUCLEOTIDE SEQUENCE [LARGE SCALE GENOMIC DNA]</scope>
    <source>
        <strain evidence="4">00978-12</strain>
        <strain evidence="5">ATCC PRA-205</strain>
    </source>
</reference>